<dbReference type="InterPro" id="IPR008920">
    <property type="entry name" value="TF_FadR/GntR_C"/>
</dbReference>
<comment type="caution">
    <text evidence="5">The sequence shown here is derived from an EMBL/GenBank/DDBJ whole genome shotgun (WGS) entry which is preliminary data.</text>
</comment>
<dbReference type="GO" id="GO:0003700">
    <property type="term" value="F:DNA-binding transcription factor activity"/>
    <property type="evidence" value="ECO:0007669"/>
    <property type="project" value="InterPro"/>
</dbReference>
<organism evidence="5 6">
    <name type="scientific">Bordetella genomosp. 10</name>
    <dbReference type="NCBI Taxonomy" id="1416804"/>
    <lineage>
        <taxon>Bacteria</taxon>
        <taxon>Pseudomonadati</taxon>
        <taxon>Pseudomonadota</taxon>
        <taxon>Betaproteobacteria</taxon>
        <taxon>Burkholderiales</taxon>
        <taxon>Alcaligenaceae</taxon>
        <taxon>Bordetella</taxon>
    </lineage>
</organism>
<sequence length="233" mass="25720">MQHSVEAQPQFIDQVFRLLIDSIVLGELKPGQRVRQGELAERLGVSRQPVSHALQLLKQQGLVRETGKQGVEIAPIDLHYIVHLYRARTALEGMAVLLATRRIRDGQASPAQIEELEIALATGKEACGAANPTLPALVKADARFHNALYRLADNPVIEQMMAAQWPHLMRSMMATYLGEGDVPTRAWEEHGLIARAVIAGEVDEAQDLITRHLDRAGSDAQRRLPAVLDARQA</sequence>
<dbReference type="Pfam" id="PF00392">
    <property type="entry name" value="GntR"/>
    <property type="match status" value="1"/>
</dbReference>
<dbReference type="SMART" id="SM00345">
    <property type="entry name" value="HTH_GNTR"/>
    <property type="match status" value="1"/>
</dbReference>
<dbReference type="Gene3D" id="1.20.120.530">
    <property type="entry name" value="GntR ligand-binding domain-like"/>
    <property type="match status" value="1"/>
</dbReference>
<dbReference type="SMART" id="SM00895">
    <property type="entry name" value="FCD"/>
    <property type="match status" value="1"/>
</dbReference>
<dbReference type="GO" id="GO:0003677">
    <property type="term" value="F:DNA binding"/>
    <property type="evidence" value="ECO:0007669"/>
    <property type="project" value="UniProtKB-KW"/>
</dbReference>
<dbReference type="Gene3D" id="1.10.10.10">
    <property type="entry name" value="Winged helix-like DNA-binding domain superfamily/Winged helix DNA-binding domain"/>
    <property type="match status" value="1"/>
</dbReference>
<evidence type="ECO:0000259" key="4">
    <source>
        <dbReference type="PROSITE" id="PS50949"/>
    </source>
</evidence>
<keyword evidence="6" id="KW-1185">Reference proteome</keyword>
<keyword evidence="1" id="KW-0805">Transcription regulation</keyword>
<dbReference type="InterPro" id="IPR011711">
    <property type="entry name" value="GntR_C"/>
</dbReference>
<evidence type="ECO:0000313" key="5">
    <source>
        <dbReference type="EMBL" id="OZI35047.1"/>
    </source>
</evidence>
<gene>
    <name evidence="5" type="ORF">CAL29_12370</name>
</gene>
<dbReference type="InterPro" id="IPR036388">
    <property type="entry name" value="WH-like_DNA-bd_sf"/>
</dbReference>
<evidence type="ECO:0000313" key="6">
    <source>
        <dbReference type="Proteomes" id="UP000216020"/>
    </source>
</evidence>
<protein>
    <submittedName>
        <fullName evidence="5">GntR family transcriptional regulator</fullName>
    </submittedName>
</protein>
<reference evidence="6" key="1">
    <citation type="submission" date="2017-05" db="EMBL/GenBank/DDBJ databases">
        <title>Complete and WGS of Bordetella genogroups.</title>
        <authorList>
            <person name="Spilker T."/>
            <person name="Lipuma J."/>
        </authorList>
    </citation>
    <scope>NUCLEOTIDE SEQUENCE [LARGE SCALE GENOMIC DNA]</scope>
    <source>
        <strain evidence="6">AU16122</strain>
    </source>
</reference>
<evidence type="ECO:0000256" key="2">
    <source>
        <dbReference type="ARBA" id="ARBA00023125"/>
    </source>
</evidence>
<dbReference type="SUPFAM" id="SSF48008">
    <property type="entry name" value="GntR ligand-binding domain-like"/>
    <property type="match status" value="1"/>
</dbReference>
<keyword evidence="2" id="KW-0238">DNA-binding</keyword>
<dbReference type="PANTHER" id="PTHR43537">
    <property type="entry name" value="TRANSCRIPTIONAL REGULATOR, GNTR FAMILY"/>
    <property type="match status" value="1"/>
</dbReference>
<dbReference type="InterPro" id="IPR036390">
    <property type="entry name" value="WH_DNA-bd_sf"/>
</dbReference>
<dbReference type="AlphaFoldDB" id="A0A261SDJ8"/>
<accession>A0A261SDJ8</accession>
<keyword evidence="3" id="KW-0804">Transcription</keyword>
<dbReference type="PANTHER" id="PTHR43537:SF45">
    <property type="entry name" value="GNTR FAMILY REGULATORY PROTEIN"/>
    <property type="match status" value="1"/>
</dbReference>
<dbReference type="Proteomes" id="UP000216020">
    <property type="component" value="Unassembled WGS sequence"/>
</dbReference>
<dbReference type="EMBL" id="NEVM01000002">
    <property type="protein sequence ID" value="OZI35047.1"/>
    <property type="molecule type" value="Genomic_DNA"/>
</dbReference>
<dbReference type="PROSITE" id="PS50949">
    <property type="entry name" value="HTH_GNTR"/>
    <property type="match status" value="1"/>
</dbReference>
<dbReference type="OrthoDB" id="9799812at2"/>
<evidence type="ECO:0000256" key="3">
    <source>
        <dbReference type="ARBA" id="ARBA00023163"/>
    </source>
</evidence>
<dbReference type="SUPFAM" id="SSF46785">
    <property type="entry name" value="Winged helix' DNA-binding domain"/>
    <property type="match status" value="1"/>
</dbReference>
<evidence type="ECO:0000256" key="1">
    <source>
        <dbReference type="ARBA" id="ARBA00023015"/>
    </source>
</evidence>
<dbReference type="InterPro" id="IPR000524">
    <property type="entry name" value="Tscrpt_reg_HTH_GntR"/>
</dbReference>
<feature type="domain" description="HTH gntR-type" evidence="4">
    <location>
        <begin position="9"/>
        <end position="76"/>
    </location>
</feature>
<proteinExistence type="predicted"/>
<dbReference type="Pfam" id="PF07729">
    <property type="entry name" value="FCD"/>
    <property type="match status" value="1"/>
</dbReference>
<name>A0A261SDJ8_9BORD</name>